<comment type="caution">
    <text evidence="1">The sequence shown here is derived from an EMBL/GenBank/DDBJ whole genome shotgun (WGS) entry which is preliminary data.</text>
</comment>
<reference evidence="1" key="1">
    <citation type="submission" date="2023-04" db="EMBL/GenBank/DDBJ databases">
        <title>A chromosome-level genome assembly of the parasitoid wasp Eretmocerus hayati.</title>
        <authorList>
            <person name="Zhong Y."/>
            <person name="Liu S."/>
            <person name="Liu Y."/>
        </authorList>
    </citation>
    <scope>NUCLEOTIDE SEQUENCE</scope>
    <source>
        <strain evidence="1">ZJU_SS_LIU_2023</strain>
    </source>
</reference>
<keyword evidence="2" id="KW-1185">Reference proteome</keyword>
<dbReference type="EMBL" id="CM056743">
    <property type="protein sequence ID" value="KAJ8671101.1"/>
    <property type="molecule type" value="Genomic_DNA"/>
</dbReference>
<evidence type="ECO:0000313" key="1">
    <source>
        <dbReference type="EMBL" id="KAJ8671101.1"/>
    </source>
</evidence>
<proteinExistence type="predicted"/>
<organism evidence="1 2">
    <name type="scientific">Eretmocerus hayati</name>
    <dbReference type="NCBI Taxonomy" id="131215"/>
    <lineage>
        <taxon>Eukaryota</taxon>
        <taxon>Metazoa</taxon>
        <taxon>Ecdysozoa</taxon>
        <taxon>Arthropoda</taxon>
        <taxon>Hexapoda</taxon>
        <taxon>Insecta</taxon>
        <taxon>Pterygota</taxon>
        <taxon>Neoptera</taxon>
        <taxon>Endopterygota</taxon>
        <taxon>Hymenoptera</taxon>
        <taxon>Apocrita</taxon>
        <taxon>Proctotrupomorpha</taxon>
        <taxon>Chalcidoidea</taxon>
        <taxon>Aphelinidae</taxon>
        <taxon>Aphelininae</taxon>
        <taxon>Eretmocerus</taxon>
    </lineage>
</organism>
<sequence length="547" mass="62076">MEEDLQSQKLKKKLAVANASELVNSQISDSYGQDSQRKHPSDTDSQVICAPRHPQIFTGSDSSSIRISPADDALNIFYTAQCEELRSDFAAKLAGTPSLVASHESSDSECEYSSNDEDSGVNEPPNISYDLMKWAKKHMVPFSLVDSLLKVLHSHHPTLPLSAKTLLKNPQAKKHVIQKLNSFNIGIQVEFVYTGIAEGLLKKVNPALHAEPELPLKMNVDGVTLYNSSSVEFWVTSVKVHTKKDYYKPFPVTVHCGAGKPDDLDAYFDPFVTEINTLIEIGIVIEGRKFCVKIMCFSCDRVARSFIKCIKGHGGFWVCEVCIVKAIRPNNTTYYPVNCAPLRTDESFRNQDNPEYHHAVSPLVKIKDLDMIIDFMMEFMHQGCLGNMKKISLDHWFKISKHILTHEQILMVSQRLMNLSNQLPSEFQRSTRSLANKSLFKATEWRFLLQYGAPVIMKDILPDNYWKNFMLLHTGCMILDSESLCLVYLDEAEEYLNIFCETAVELYGEEISVINLHNTSHLARDVKNKNALLQLFQHSLLRIYSVR</sequence>
<evidence type="ECO:0000313" key="2">
    <source>
        <dbReference type="Proteomes" id="UP001239111"/>
    </source>
</evidence>
<gene>
    <name evidence="1" type="ORF">QAD02_002360</name>
</gene>
<name>A0ACC2NJL1_9HYME</name>
<protein>
    <submittedName>
        <fullName evidence="1">Uncharacterized protein</fullName>
    </submittedName>
</protein>
<accession>A0ACC2NJL1</accession>
<dbReference type="Proteomes" id="UP001239111">
    <property type="component" value="Chromosome 3"/>
</dbReference>